<evidence type="ECO:0000259" key="15">
    <source>
        <dbReference type="PROSITE" id="PS50975"/>
    </source>
</evidence>
<evidence type="ECO:0000256" key="1">
    <source>
        <dbReference type="ARBA" id="ARBA00003761"/>
    </source>
</evidence>
<evidence type="ECO:0000313" key="17">
    <source>
        <dbReference type="EMBL" id="SJZ52082.1"/>
    </source>
</evidence>
<evidence type="ECO:0000256" key="13">
    <source>
        <dbReference type="RuleBase" id="RU365063"/>
    </source>
</evidence>
<dbReference type="NCBIfam" id="NF006367">
    <property type="entry name" value="PRK08591.1"/>
    <property type="match status" value="1"/>
</dbReference>
<dbReference type="Pfam" id="PF02786">
    <property type="entry name" value="CPSase_L_D2"/>
    <property type="match status" value="1"/>
</dbReference>
<dbReference type="PANTHER" id="PTHR48095:SF2">
    <property type="entry name" value="BIOTIN CARBOXYLASE, CHLOROPLASTIC"/>
    <property type="match status" value="1"/>
</dbReference>
<dbReference type="Proteomes" id="UP000189933">
    <property type="component" value="Unassembled WGS sequence"/>
</dbReference>
<dbReference type="GO" id="GO:0006633">
    <property type="term" value="P:fatty acid biosynthetic process"/>
    <property type="evidence" value="ECO:0007669"/>
    <property type="project" value="UniProtKB-KW"/>
</dbReference>
<evidence type="ECO:0000256" key="6">
    <source>
        <dbReference type="ARBA" id="ARBA00022723"/>
    </source>
</evidence>
<keyword evidence="18" id="KW-1185">Reference proteome</keyword>
<dbReference type="EMBL" id="FUXM01000001">
    <property type="protein sequence ID" value="SJZ52082.1"/>
    <property type="molecule type" value="Genomic_DNA"/>
</dbReference>
<evidence type="ECO:0000313" key="18">
    <source>
        <dbReference type="Proteomes" id="UP000189933"/>
    </source>
</evidence>
<evidence type="ECO:0000256" key="7">
    <source>
        <dbReference type="ARBA" id="ARBA00022741"/>
    </source>
</evidence>
<accession>A0A1T4LB91</accession>
<protein>
    <recommendedName>
        <fullName evidence="4 13">Biotin carboxylase</fullName>
        <ecNumber evidence="4 13">6.3.4.14</ecNumber>
    </recommendedName>
    <alternativeName>
        <fullName evidence="13">Acetyl-coenzyme A carboxylase biotin carboxylase subunit A</fullName>
    </alternativeName>
</protein>
<evidence type="ECO:0000256" key="8">
    <source>
        <dbReference type="ARBA" id="ARBA00022840"/>
    </source>
</evidence>
<dbReference type="UniPathway" id="UPA00655">
    <property type="reaction ID" value="UER00711"/>
</dbReference>
<dbReference type="NCBIfam" id="TIGR00514">
    <property type="entry name" value="accC"/>
    <property type="match status" value="1"/>
</dbReference>
<sequence>MFKKILIANRGEIAVRIIRACHELDIATVAVYSEADAHSLHVQLADEAYCLGGPRSYLEAEKIIEVAVKAGAQAVHPGYGFLAENADFARRCAENGLVFIGPSPEAIEAMGDKAVARETMIKAGVPVVPGSEAIIESEAEALKLATRMGFPVLLKAAAGGGGRGMRIVRQKSEFAEAWRAARSEAQTWFNNPDVYLEKYLENCRHIEFQILADNHGNVVYLGERDCSVQRRNQKLIEEAPSPALSSRLREIMGGVAVRAAQAVNYSGAGTVEFLLTRDGDFYFMEMNTRIQVEHPVTEMITGIDLIKEQIRIAAGEPLGYEQKDIQIRGHAIECRINAEDPFNNFLPNPGTITFYRPPGGFGVRLDSAAYQGYTITPFYDSMIGKLIVWGHDRQEAIQRMRRCLKEFLIEGVTTTIPFHLQVLDNFYFQKGEVYTNFLTTRMGPLAPKEKAAVRPPVTEAVPRPGPEAVKAVTGSDNQRVAGTGGELTPELLAVIAAAVDAVSDGKPLQIREIRRADRDGGLAGGSPWRVLGLYQQMQSRLLR</sequence>
<dbReference type="SUPFAM" id="SSF52440">
    <property type="entry name" value="PreATP-grasp domain"/>
    <property type="match status" value="1"/>
</dbReference>
<gene>
    <name evidence="17" type="ORF">SAMN02745885_00130</name>
</gene>
<dbReference type="OrthoDB" id="9807469at2"/>
<dbReference type="PROSITE" id="PS00866">
    <property type="entry name" value="CPSASE_1"/>
    <property type="match status" value="1"/>
</dbReference>
<evidence type="ECO:0000256" key="4">
    <source>
        <dbReference type="ARBA" id="ARBA00013263"/>
    </source>
</evidence>
<dbReference type="PROSITE" id="PS50975">
    <property type="entry name" value="ATP_GRASP"/>
    <property type="match status" value="1"/>
</dbReference>
<dbReference type="InterPro" id="IPR011054">
    <property type="entry name" value="Rudment_hybrid_motif"/>
</dbReference>
<organism evidence="17 18">
    <name type="scientific">Carboxydocella sporoproducens DSM 16521</name>
    <dbReference type="NCBI Taxonomy" id="1121270"/>
    <lineage>
        <taxon>Bacteria</taxon>
        <taxon>Bacillati</taxon>
        <taxon>Bacillota</taxon>
        <taxon>Clostridia</taxon>
        <taxon>Eubacteriales</taxon>
        <taxon>Clostridiales Family XVI. Incertae Sedis</taxon>
        <taxon>Carboxydocella</taxon>
    </lineage>
</organism>
<evidence type="ECO:0000256" key="3">
    <source>
        <dbReference type="ARBA" id="ARBA00011750"/>
    </source>
</evidence>
<dbReference type="PROSITE" id="PS00867">
    <property type="entry name" value="CPSASE_2"/>
    <property type="match status" value="1"/>
</dbReference>
<keyword evidence="5 13" id="KW-0436">Ligase</keyword>
<dbReference type="FunFam" id="3.30.1490.20:FF:000018">
    <property type="entry name" value="Biotin carboxylase"/>
    <property type="match status" value="1"/>
</dbReference>
<keyword evidence="10 13" id="KW-0092">Biotin</keyword>
<dbReference type="InterPro" id="IPR011761">
    <property type="entry name" value="ATP-grasp"/>
</dbReference>
<dbReference type="PROSITE" id="PS50979">
    <property type="entry name" value="BC"/>
    <property type="match status" value="1"/>
</dbReference>
<dbReference type="InterPro" id="IPR005479">
    <property type="entry name" value="CPAse_ATP-bd"/>
</dbReference>
<evidence type="ECO:0000256" key="10">
    <source>
        <dbReference type="ARBA" id="ARBA00023267"/>
    </source>
</evidence>
<dbReference type="InterPro" id="IPR051602">
    <property type="entry name" value="ACC_Biotin_Carboxylase"/>
</dbReference>
<evidence type="ECO:0000256" key="5">
    <source>
        <dbReference type="ARBA" id="ARBA00022598"/>
    </source>
</evidence>
<dbReference type="GO" id="GO:2001295">
    <property type="term" value="P:malonyl-CoA biosynthetic process"/>
    <property type="evidence" value="ECO:0007669"/>
    <property type="project" value="UniProtKB-UniPathway"/>
</dbReference>
<keyword evidence="13" id="KW-0276">Fatty acid metabolism</keyword>
<keyword evidence="9" id="KW-0460">Magnesium</keyword>
<dbReference type="GO" id="GO:0004075">
    <property type="term" value="F:biotin carboxylase activity"/>
    <property type="evidence" value="ECO:0007669"/>
    <property type="project" value="UniProtKB-EC"/>
</dbReference>
<comment type="pathway">
    <text evidence="2 13">Lipid metabolism; malonyl-CoA biosynthesis; malonyl-CoA from acetyl-CoA: step 1/1.</text>
</comment>
<comment type="function">
    <text evidence="1 13">This protein is a component of the acetyl coenzyme A carboxylase complex; first, biotin carboxylase catalyzes the carboxylation of the carrier protein and then the transcarboxylase transfers the carboxyl group to form malonyl-CoA.</text>
</comment>
<dbReference type="InterPro" id="IPR005482">
    <property type="entry name" value="Biotin_COase_C"/>
</dbReference>
<evidence type="ECO:0000256" key="2">
    <source>
        <dbReference type="ARBA" id="ARBA00004956"/>
    </source>
</evidence>
<keyword evidence="13" id="KW-0443">Lipid metabolism</keyword>
<dbReference type="SUPFAM" id="SSF51246">
    <property type="entry name" value="Rudiment single hybrid motif"/>
    <property type="match status" value="1"/>
</dbReference>
<dbReference type="AlphaFoldDB" id="A0A1T4LB91"/>
<dbReference type="InterPro" id="IPR004549">
    <property type="entry name" value="Acetyl_CoA_COase_biotin_COase"/>
</dbReference>
<dbReference type="EC" id="6.3.4.14" evidence="4 13"/>
<reference evidence="18" key="1">
    <citation type="submission" date="2017-02" db="EMBL/GenBank/DDBJ databases">
        <authorList>
            <person name="Varghese N."/>
            <person name="Submissions S."/>
        </authorList>
    </citation>
    <scope>NUCLEOTIDE SEQUENCE [LARGE SCALE GENOMIC DNA]</scope>
    <source>
        <strain evidence="18">DSM 16521</strain>
    </source>
</reference>
<dbReference type="PANTHER" id="PTHR48095">
    <property type="entry name" value="PYRUVATE CARBOXYLASE SUBUNIT A"/>
    <property type="match status" value="1"/>
</dbReference>
<keyword evidence="13" id="KW-0444">Lipid biosynthesis</keyword>
<dbReference type="GO" id="GO:0046872">
    <property type="term" value="F:metal ion binding"/>
    <property type="evidence" value="ECO:0007669"/>
    <property type="project" value="UniProtKB-KW"/>
</dbReference>
<feature type="region of interest" description="Disordered" evidence="14">
    <location>
        <begin position="449"/>
        <end position="483"/>
    </location>
</feature>
<dbReference type="Pfam" id="PF00289">
    <property type="entry name" value="Biotin_carb_N"/>
    <property type="match status" value="1"/>
</dbReference>
<proteinExistence type="predicted"/>
<dbReference type="Pfam" id="PF02785">
    <property type="entry name" value="Biotin_carb_C"/>
    <property type="match status" value="1"/>
</dbReference>
<comment type="subunit">
    <text evidence="3 13">Acetyl-CoA carboxylase is a heterohexamer of biotin carboxyl carrier protein, biotin carboxylase and the two subunits of carboxyl transferase in a 2:2 complex.</text>
</comment>
<dbReference type="SMART" id="SM00878">
    <property type="entry name" value="Biotin_carb_C"/>
    <property type="match status" value="1"/>
</dbReference>
<dbReference type="GO" id="GO:0005524">
    <property type="term" value="F:ATP binding"/>
    <property type="evidence" value="ECO:0007669"/>
    <property type="project" value="UniProtKB-UniRule"/>
</dbReference>
<evidence type="ECO:0000256" key="12">
    <source>
        <dbReference type="PROSITE-ProRule" id="PRU00409"/>
    </source>
</evidence>
<dbReference type="InterPro" id="IPR011764">
    <property type="entry name" value="Biotin_carboxylation_dom"/>
</dbReference>
<dbReference type="FunFam" id="3.30.470.20:FF:000028">
    <property type="entry name" value="Methylcrotonoyl-CoA carboxylase subunit alpha, mitochondrial"/>
    <property type="match status" value="1"/>
</dbReference>
<name>A0A1T4LB91_9FIRM</name>
<evidence type="ECO:0000256" key="11">
    <source>
        <dbReference type="ARBA" id="ARBA00048600"/>
    </source>
</evidence>
<keyword evidence="13" id="KW-0275">Fatty acid biosynthesis</keyword>
<dbReference type="InterPro" id="IPR016185">
    <property type="entry name" value="PreATP-grasp_dom_sf"/>
</dbReference>
<keyword evidence="6" id="KW-0479">Metal-binding</keyword>
<dbReference type="InterPro" id="IPR005481">
    <property type="entry name" value="BC-like_N"/>
</dbReference>
<keyword evidence="8 12" id="KW-0067">ATP-binding</keyword>
<evidence type="ECO:0000256" key="9">
    <source>
        <dbReference type="ARBA" id="ARBA00022842"/>
    </source>
</evidence>
<evidence type="ECO:0000259" key="16">
    <source>
        <dbReference type="PROSITE" id="PS50979"/>
    </source>
</evidence>
<dbReference type="FunFam" id="3.40.50.20:FF:000010">
    <property type="entry name" value="Propionyl-CoA carboxylase subunit alpha"/>
    <property type="match status" value="1"/>
</dbReference>
<evidence type="ECO:0000256" key="14">
    <source>
        <dbReference type="SAM" id="MobiDB-lite"/>
    </source>
</evidence>
<dbReference type="Gene3D" id="3.30.470.20">
    <property type="entry name" value="ATP-grasp fold, B domain"/>
    <property type="match status" value="1"/>
</dbReference>
<feature type="domain" description="Biotin carboxylation" evidence="16">
    <location>
        <begin position="1"/>
        <end position="443"/>
    </location>
</feature>
<dbReference type="SUPFAM" id="SSF56059">
    <property type="entry name" value="Glutathione synthetase ATP-binding domain-like"/>
    <property type="match status" value="1"/>
</dbReference>
<feature type="domain" description="ATP-grasp" evidence="15">
    <location>
        <begin position="117"/>
        <end position="314"/>
    </location>
</feature>
<comment type="catalytic activity">
    <reaction evidence="11 13">
        <text>N(6)-biotinyl-L-lysyl-[protein] + hydrogencarbonate + ATP = N(6)-carboxybiotinyl-L-lysyl-[protein] + ADP + phosphate + H(+)</text>
        <dbReference type="Rhea" id="RHEA:13501"/>
        <dbReference type="Rhea" id="RHEA-COMP:10505"/>
        <dbReference type="Rhea" id="RHEA-COMP:10506"/>
        <dbReference type="ChEBI" id="CHEBI:15378"/>
        <dbReference type="ChEBI" id="CHEBI:17544"/>
        <dbReference type="ChEBI" id="CHEBI:30616"/>
        <dbReference type="ChEBI" id="CHEBI:43474"/>
        <dbReference type="ChEBI" id="CHEBI:83144"/>
        <dbReference type="ChEBI" id="CHEBI:83145"/>
        <dbReference type="ChEBI" id="CHEBI:456216"/>
        <dbReference type="EC" id="6.3.4.14"/>
    </reaction>
</comment>
<keyword evidence="7 12" id="KW-0547">Nucleotide-binding</keyword>